<accession>A0A172YG45</accession>
<protein>
    <recommendedName>
        <fullName evidence="2">Putative 4-hydroxy-4-methyl-2-oxoglutarate aldolase</fullName>
    </recommendedName>
    <alternativeName>
        <fullName evidence="3">Regulator of ribonuclease activity homolog</fullName>
    </alternativeName>
    <alternativeName>
        <fullName evidence="4">RraA-like protein</fullName>
    </alternativeName>
</protein>
<dbReference type="PANTHER" id="PTHR33254">
    <property type="entry name" value="4-HYDROXY-4-METHYL-2-OXOGLUTARATE ALDOLASE 3-RELATED"/>
    <property type="match status" value="1"/>
</dbReference>
<proteinExistence type="predicted"/>
<dbReference type="STRING" id="376489.A5892_12560"/>
<comment type="cofactor">
    <cofactor evidence="1">
        <name>a divalent metal cation</name>
        <dbReference type="ChEBI" id="CHEBI:60240"/>
    </cofactor>
</comment>
<keyword evidence="7" id="KW-1185">Reference proteome</keyword>
<name>A0A172YG45_9GAMM</name>
<dbReference type="GO" id="GO:0008168">
    <property type="term" value="F:methyltransferase activity"/>
    <property type="evidence" value="ECO:0007669"/>
    <property type="project" value="UniProtKB-KW"/>
</dbReference>
<dbReference type="Pfam" id="PF03737">
    <property type="entry name" value="RraA-like"/>
    <property type="match status" value="1"/>
</dbReference>
<evidence type="ECO:0000256" key="5">
    <source>
        <dbReference type="PIRSR" id="PIRSR605493-1"/>
    </source>
</evidence>
<dbReference type="EMBL" id="CP015243">
    <property type="protein sequence ID" value="ANF58193.1"/>
    <property type="molecule type" value="Genomic_DNA"/>
</dbReference>
<keyword evidence="6" id="KW-0489">Methyltransferase</keyword>
<evidence type="ECO:0000256" key="2">
    <source>
        <dbReference type="ARBA" id="ARBA00016549"/>
    </source>
</evidence>
<dbReference type="RefSeq" id="WP_064123093.1">
    <property type="nucleotide sequence ID" value="NZ_CP015243.1"/>
</dbReference>
<evidence type="ECO:0000313" key="7">
    <source>
        <dbReference type="Proteomes" id="UP000077875"/>
    </source>
</evidence>
<organism evidence="6 7">
    <name type="scientific">Halotalea alkalilenta</name>
    <dbReference type="NCBI Taxonomy" id="376489"/>
    <lineage>
        <taxon>Bacteria</taxon>
        <taxon>Pseudomonadati</taxon>
        <taxon>Pseudomonadota</taxon>
        <taxon>Gammaproteobacteria</taxon>
        <taxon>Oceanospirillales</taxon>
        <taxon>Halomonadaceae</taxon>
        <taxon>Halotalea</taxon>
    </lineage>
</organism>
<comment type="cofactor">
    <cofactor evidence="5">
        <name>Mg(2+)</name>
        <dbReference type="ChEBI" id="CHEBI:18420"/>
    </cofactor>
</comment>
<dbReference type="KEGG" id="haa:A5892_12560"/>
<dbReference type="GO" id="GO:0046872">
    <property type="term" value="F:metal ion binding"/>
    <property type="evidence" value="ECO:0007669"/>
    <property type="project" value="UniProtKB-KW"/>
</dbReference>
<reference evidence="6 7" key="1">
    <citation type="submission" date="2016-04" db="EMBL/GenBank/DDBJ databases">
        <title>Complete Genome Sequence of Halotalea alkalilenta IHB B 13600.</title>
        <authorList>
            <person name="Swarnkar M.K."/>
            <person name="Sharma A."/>
            <person name="Kaushal K."/>
            <person name="Soni R."/>
            <person name="Rana S."/>
            <person name="Singh A.K."/>
            <person name="Gulati A."/>
        </authorList>
    </citation>
    <scope>NUCLEOTIDE SEQUENCE [LARGE SCALE GENOMIC DNA]</scope>
    <source>
        <strain evidence="6 7">IHB B 13600</strain>
    </source>
</reference>
<dbReference type="CDD" id="cd16841">
    <property type="entry name" value="RraA_family"/>
    <property type="match status" value="1"/>
</dbReference>
<evidence type="ECO:0000256" key="1">
    <source>
        <dbReference type="ARBA" id="ARBA00001968"/>
    </source>
</evidence>
<keyword evidence="5" id="KW-0460">Magnesium</keyword>
<dbReference type="Gene3D" id="3.50.30.40">
    <property type="entry name" value="Ribonuclease E inhibitor RraA/RraA-like"/>
    <property type="match status" value="1"/>
</dbReference>
<dbReference type="InterPro" id="IPR005493">
    <property type="entry name" value="RraA/RraA-like"/>
</dbReference>
<dbReference type="InterPro" id="IPR036704">
    <property type="entry name" value="RraA/RraA-like_sf"/>
</dbReference>
<dbReference type="GO" id="GO:0032259">
    <property type="term" value="P:methylation"/>
    <property type="evidence" value="ECO:0007669"/>
    <property type="project" value="UniProtKB-KW"/>
</dbReference>
<gene>
    <name evidence="6" type="ORF">A5892_12560</name>
</gene>
<dbReference type="SUPFAM" id="SSF89562">
    <property type="entry name" value="RraA-like"/>
    <property type="match status" value="1"/>
</dbReference>
<dbReference type="Proteomes" id="UP000077875">
    <property type="component" value="Chromosome"/>
</dbReference>
<keyword evidence="6" id="KW-0808">Transferase</keyword>
<dbReference type="PANTHER" id="PTHR33254:SF4">
    <property type="entry name" value="4-HYDROXY-4-METHYL-2-OXOGLUTARATE ALDOLASE 3-RELATED"/>
    <property type="match status" value="1"/>
</dbReference>
<evidence type="ECO:0000313" key="6">
    <source>
        <dbReference type="EMBL" id="ANF58193.1"/>
    </source>
</evidence>
<keyword evidence="5" id="KW-0479">Metal-binding</keyword>
<sequence>MTYRIAPHRQGVSEALIRSYQGIGSSTIGHLTSQGYLRGIKALFDDLHMVGNVVTAKVFPPDGSVLREALLSSRPGDVLVIECVGDDYACWGELRTMAGLIKGLAGVVVAGSVTDARALRRLRLPVFCQGVSAVTTRRIGLSGEVNGAVEIAGVDVAPGDLAIGDDDGVFILSPSLAEALLPELLAKEAQDQASRAKFASRLAERDFPGADR</sequence>
<evidence type="ECO:0000256" key="3">
    <source>
        <dbReference type="ARBA" id="ARBA00029596"/>
    </source>
</evidence>
<evidence type="ECO:0000256" key="4">
    <source>
        <dbReference type="ARBA" id="ARBA00030169"/>
    </source>
</evidence>
<feature type="binding site" evidence="5">
    <location>
        <position position="115"/>
    </location>
    <ligand>
        <name>Mg(2+)</name>
        <dbReference type="ChEBI" id="CHEBI:18420"/>
    </ligand>
</feature>
<dbReference type="AlphaFoldDB" id="A0A172YG45"/>